<name>A0ABR7ULN5_9FLAO</name>
<evidence type="ECO:0000256" key="1">
    <source>
        <dbReference type="SAM" id="Phobius"/>
    </source>
</evidence>
<gene>
    <name evidence="2" type="ORF">B6A10_00435</name>
</gene>
<keyword evidence="1" id="KW-0472">Membrane</keyword>
<accession>A0ABR7ULN5</accession>
<proteinExistence type="predicted"/>
<dbReference type="Proteomes" id="UP000661715">
    <property type="component" value="Unassembled WGS sequence"/>
</dbReference>
<sequence length="649" mass="76039">MVFKISTLLNDTFLDKPDWYISFIDKSKIDQDQLRKFFHSKLIDITDLLVESILIGEYEKNLNFEDTLNSVLKEASSVYGNLVNEMIEDSGLLNSTQDFISGINVLLSGYSNFNTVLTIHKSSPNYDVLFASSPNSNALIDDLKFPDEVIGGFLNFFRTLQLNRFDHFFDEGIEFFKDLIELENLINKSKYPFKHSSALQIKISFLKYKWVIRQNTTYQNIDGQFSVKTYFIDNELFSVLDTPVLAIENSTLNEWKNYLNFHYEYSGKDYYIKKYNELKLKNLNDLNFYQLHFLIKYHKDIKKDYENLSSVVSEIEARENEYSSNKSLYFKNLNYALNNQFSLLVEKDSVDEIVVVNLLGKIRNLQNKTGSDNFFLEYKYLKYCVKKLRLLIENREAFDTEIPVKRYLREIRELISDCEKKIGWSQNHHNLLYQLPYEESLVKYNSDSLESVYYASSFLLPLSVEQAYNDIQKIKIDFNNDFNHTEVYNSLDKEFNQIKSLKLSVAESEKKSIETISIYTAIISFIVGSVSGFSFIDSFYKAIVFLLIFSTSLVSFLLLVFISTKGFEKIYKFKKVILMVYAGVALITAVVFYFKKQNDVFEQEKSKQTVQKEIKKQIDSFSKIQVIKYKELQKELEEIKVSNKRSGKK</sequence>
<keyword evidence="1" id="KW-1133">Transmembrane helix</keyword>
<protein>
    <submittedName>
        <fullName evidence="2">Uncharacterized protein</fullName>
    </submittedName>
</protein>
<comment type="caution">
    <text evidence="2">The sequence shown here is derived from an EMBL/GenBank/DDBJ whole genome shotgun (WGS) entry which is preliminary data.</text>
</comment>
<reference evidence="2 3" key="1">
    <citation type="journal article" date="2020" name="Microbiol. Res.">
        <title>Flavobacterium pokkalii sp. nov., a novel plant growth promoting native rhizobacteria isolated from pokkali rice grown in coastal saline affected agricultural regions of southern India, Kerala.</title>
        <authorList>
            <person name="Menon R.R."/>
            <person name="Kumari S."/>
            <person name="Viver T."/>
            <person name="Rameshkumar N."/>
        </authorList>
    </citation>
    <scope>NUCLEOTIDE SEQUENCE [LARGE SCALE GENOMIC DNA]</scope>
    <source>
        <strain evidence="2 3">L1I52</strain>
    </source>
</reference>
<keyword evidence="3" id="KW-1185">Reference proteome</keyword>
<dbReference type="RefSeq" id="WP_188219276.1">
    <property type="nucleotide sequence ID" value="NZ_NASZ01000001.1"/>
</dbReference>
<evidence type="ECO:0000313" key="2">
    <source>
        <dbReference type="EMBL" id="MBD0723640.1"/>
    </source>
</evidence>
<organism evidence="2 3">
    <name type="scientific">Flavobacterium pokkalii</name>
    <dbReference type="NCBI Taxonomy" id="1940408"/>
    <lineage>
        <taxon>Bacteria</taxon>
        <taxon>Pseudomonadati</taxon>
        <taxon>Bacteroidota</taxon>
        <taxon>Flavobacteriia</taxon>
        <taxon>Flavobacteriales</taxon>
        <taxon>Flavobacteriaceae</taxon>
        <taxon>Flavobacterium</taxon>
    </lineage>
</organism>
<dbReference type="EMBL" id="NASZ01000001">
    <property type="protein sequence ID" value="MBD0723640.1"/>
    <property type="molecule type" value="Genomic_DNA"/>
</dbReference>
<feature type="transmembrane region" description="Helical" evidence="1">
    <location>
        <begin position="576"/>
        <end position="594"/>
    </location>
</feature>
<keyword evidence="1" id="KW-0812">Transmembrane</keyword>
<feature type="transmembrane region" description="Helical" evidence="1">
    <location>
        <begin position="516"/>
        <end position="536"/>
    </location>
</feature>
<evidence type="ECO:0000313" key="3">
    <source>
        <dbReference type="Proteomes" id="UP000661715"/>
    </source>
</evidence>
<feature type="transmembrane region" description="Helical" evidence="1">
    <location>
        <begin position="542"/>
        <end position="564"/>
    </location>
</feature>